<dbReference type="OrthoDB" id="8523426at2"/>
<accession>A0A5P9NIX0</accession>
<dbReference type="PANTHER" id="PTHR43656">
    <property type="entry name" value="BINDING OXIDOREDUCTASE, PUTATIVE (AFU_ORTHOLOGUE AFUA_2G08260)-RELATED"/>
    <property type="match status" value="1"/>
</dbReference>
<dbReference type="Pfam" id="PF00724">
    <property type="entry name" value="Oxidored_FMN"/>
    <property type="match status" value="1"/>
</dbReference>
<dbReference type="PANTHER" id="PTHR43656:SF2">
    <property type="entry name" value="BINDING OXIDOREDUCTASE, PUTATIVE (AFU_ORTHOLOGUE AFUA_2G08260)-RELATED"/>
    <property type="match status" value="1"/>
</dbReference>
<dbReference type="InterPro" id="IPR051799">
    <property type="entry name" value="NADH_flavin_oxidoreductase"/>
</dbReference>
<evidence type="ECO:0000256" key="1">
    <source>
        <dbReference type="ARBA" id="ARBA00022630"/>
    </source>
</evidence>
<feature type="domain" description="NADH:flavin oxidoreductase/NADH oxidase N-terminal" evidence="3">
    <location>
        <begin position="9"/>
        <end position="262"/>
    </location>
</feature>
<protein>
    <submittedName>
        <fullName evidence="4">NADH:flavin oxidoreductase</fullName>
    </submittedName>
</protein>
<keyword evidence="5" id="KW-1185">Reference proteome</keyword>
<keyword evidence="2" id="KW-0560">Oxidoreductase</keyword>
<dbReference type="EMBL" id="CP036422">
    <property type="protein sequence ID" value="QFU75717.1"/>
    <property type="molecule type" value="Genomic_DNA"/>
</dbReference>
<dbReference type="InterPro" id="IPR001155">
    <property type="entry name" value="OxRdtase_FMN_N"/>
</dbReference>
<evidence type="ECO:0000256" key="2">
    <source>
        <dbReference type="ARBA" id="ARBA00023002"/>
    </source>
</evidence>
<dbReference type="RefSeq" id="WP_152661824.1">
    <property type="nucleotide sequence ID" value="NZ_CP036422.1"/>
</dbReference>
<name>A0A5P9NIX0_9GAMM</name>
<organism evidence="4 5">
    <name type="scientific">Halioglobus maricola</name>
    <dbReference type="NCBI Taxonomy" id="2601894"/>
    <lineage>
        <taxon>Bacteria</taxon>
        <taxon>Pseudomonadati</taxon>
        <taxon>Pseudomonadota</taxon>
        <taxon>Gammaproteobacteria</taxon>
        <taxon>Cellvibrionales</taxon>
        <taxon>Halieaceae</taxon>
        <taxon>Halioglobus</taxon>
    </lineage>
</organism>
<reference evidence="4 5" key="1">
    <citation type="submission" date="2019-02" db="EMBL/GenBank/DDBJ databases">
        <authorList>
            <person name="Li S.-H."/>
        </authorList>
    </citation>
    <scope>NUCLEOTIDE SEQUENCE [LARGE SCALE GENOMIC DNA]</scope>
    <source>
        <strain evidence="4 5">IMCC14385</strain>
    </source>
</reference>
<keyword evidence="1" id="KW-0285">Flavoprotein</keyword>
<dbReference type="CDD" id="cd02803">
    <property type="entry name" value="OYE_like_FMN_family"/>
    <property type="match status" value="1"/>
</dbReference>
<gene>
    <name evidence="4" type="ORF">EY643_08630</name>
</gene>
<dbReference type="GO" id="GO:0016491">
    <property type="term" value="F:oxidoreductase activity"/>
    <property type="evidence" value="ECO:0007669"/>
    <property type="project" value="UniProtKB-KW"/>
</dbReference>
<dbReference type="InterPro" id="IPR013785">
    <property type="entry name" value="Aldolase_TIM"/>
</dbReference>
<dbReference type="Gene3D" id="3.20.20.70">
    <property type="entry name" value="Aldolase class I"/>
    <property type="match status" value="1"/>
</dbReference>
<evidence type="ECO:0000259" key="3">
    <source>
        <dbReference type="Pfam" id="PF00724"/>
    </source>
</evidence>
<sequence>MSEHLERAFSPANLGKLQLKNRILKAATYEGKTPDGIPGDLLLDFHREVVAGGTAMTTIGYCTTEADGRINDQMMWMHEDIRDRLVHMNTELKRTAPDAKISGQMTHCGNFSKNRKMQRLKRPLGPSRQFNMLGMPSGLPFAGAMTTKDIDYLVQTYHDAARFMKETGFDAAEIHFSHGYGLSQFISPKTNRRTDEYGGSLENRMRLPLRVLEAVRKAVGDDFPILGKIGMTDGIKDGLQFDEAIEVAAMLDKGGIDALICSGGTSSFNPMVYFRGDTLDKGLIETETNPITRLGLKLIGPRMFRYYPYEELYFLEDAKKIRDRVSCQMIYIGGCTDLDSVERVMQSGFDFIQLGRPLIKDPAFVNNAKADRNYKNGCIHCNRCASLIEAPGGVYCPLNVEGQTS</sequence>
<evidence type="ECO:0000313" key="5">
    <source>
        <dbReference type="Proteomes" id="UP000326287"/>
    </source>
</evidence>
<dbReference type="AlphaFoldDB" id="A0A5P9NIX0"/>
<dbReference type="SUPFAM" id="SSF51395">
    <property type="entry name" value="FMN-linked oxidoreductases"/>
    <property type="match status" value="1"/>
</dbReference>
<dbReference type="GO" id="GO:0010181">
    <property type="term" value="F:FMN binding"/>
    <property type="evidence" value="ECO:0007669"/>
    <property type="project" value="InterPro"/>
</dbReference>
<proteinExistence type="predicted"/>
<evidence type="ECO:0000313" key="4">
    <source>
        <dbReference type="EMBL" id="QFU75717.1"/>
    </source>
</evidence>
<dbReference type="Proteomes" id="UP000326287">
    <property type="component" value="Chromosome"/>
</dbReference>
<dbReference type="KEGG" id="halc:EY643_08630"/>